<protein>
    <submittedName>
        <fullName evidence="1">Predicted protein</fullName>
    </submittedName>
</protein>
<dbReference type="AlphaFoldDB" id="F2DCM0"/>
<sequence length="24" mass="2533">MPHSFHSVFVSSSQSAARPCIVTG</sequence>
<dbReference type="EMBL" id="AK361637">
    <property type="protein sequence ID" value="BAJ92841.1"/>
    <property type="molecule type" value="mRNA"/>
</dbReference>
<name>F2DCM0_HORVV</name>
<evidence type="ECO:0000313" key="1">
    <source>
        <dbReference type="EMBL" id="BAJ92841.1"/>
    </source>
</evidence>
<proteinExistence type="evidence at transcript level"/>
<organism evidence="1">
    <name type="scientific">Hordeum vulgare subsp. vulgare</name>
    <name type="common">Domesticated barley</name>
    <dbReference type="NCBI Taxonomy" id="112509"/>
    <lineage>
        <taxon>Eukaryota</taxon>
        <taxon>Viridiplantae</taxon>
        <taxon>Streptophyta</taxon>
        <taxon>Embryophyta</taxon>
        <taxon>Tracheophyta</taxon>
        <taxon>Spermatophyta</taxon>
        <taxon>Magnoliopsida</taxon>
        <taxon>Liliopsida</taxon>
        <taxon>Poales</taxon>
        <taxon>Poaceae</taxon>
        <taxon>BOP clade</taxon>
        <taxon>Pooideae</taxon>
        <taxon>Triticodae</taxon>
        <taxon>Triticeae</taxon>
        <taxon>Hordeinae</taxon>
        <taxon>Hordeum</taxon>
    </lineage>
</organism>
<reference evidence="1" key="1">
    <citation type="journal article" date="2011" name="Plant Physiol.">
        <title>Comprehensive sequence analysis of 24,783 barley full-length cDNAs derived from 12 clone libraries.</title>
        <authorList>
            <person name="Matsumoto T."/>
            <person name="Tanaka T."/>
            <person name="Sakai H."/>
            <person name="Amano N."/>
            <person name="Kanamori H."/>
            <person name="Kurita K."/>
            <person name="Kikuta A."/>
            <person name="Kamiya K."/>
            <person name="Yamamoto M."/>
            <person name="Ikawa H."/>
            <person name="Fujii N."/>
            <person name="Hori K."/>
            <person name="Itoh T."/>
            <person name="Sato K."/>
        </authorList>
    </citation>
    <scope>NUCLEOTIDE SEQUENCE</scope>
    <source>
        <tissue evidence="1">Shoot</tissue>
    </source>
</reference>
<accession>F2DCM0</accession>